<reference evidence="2" key="1">
    <citation type="submission" date="2022-03" db="EMBL/GenBank/DDBJ databases">
        <authorList>
            <person name="Martin H S."/>
        </authorList>
    </citation>
    <scope>NUCLEOTIDE SEQUENCE</scope>
</reference>
<feature type="region of interest" description="Disordered" evidence="1">
    <location>
        <begin position="41"/>
        <end position="103"/>
    </location>
</feature>
<feature type="compositionally biased region" description="Basic and acidic residues" evidence="1">
    <location>
        <begin position="88"/>
        <end position="103"/>
    </location>
</feature>
<proteinExistence type="predicted"/>
<accession>A0ABN8I9G8</accession>
<keyword evidence="3" id="KW-1185">Reference proteome</keyword>
<feature type="compositionally biased region" description="Basic and acidic residues" evidence="1">
    <location>
        <begin position="41"/>
        <end position="54"/>
    </location>
</feature>
<dbReference type="EMBL" id="OW152830">
    <property type="protein sequence ID" value="CAH2048950.1"/>
    <property type="molecule type" value="Genomic_DNA"/>
</dbReference>
<sequence length="103" mass="11134">MLELPLRGNQDASIGDGLGFRAEAAFAEGSDACVCASLAPEAREAPQRDWREVGIGRQRHPAGAAQAHTAASDRSVAERTTRAPRPATDPRDKEKQNRRTDLK</sequence>
<gene>
    <name evidence="2" type="ORF">IPOD504_LOCUS6507</name>
</gene>
<name>A0ABN8I9G8_9NEOP</name>
<evidence type="ECO:0000313" key="3">
    <source>
        <dbReference type="Proteomes" id="UP000837857"/>
    </source>
</evidence>
<evidence type="ECO:0000256" key="1">
    <source>
        <dbReference type="SAM" id="MobiDB-lite"/>
    </source>
</evidence>
<evidence type="ECO:0000313" key="2">
    <source>
        <dbReference type="EMBL" id="CAH2048950.1"/>
    </source>
</evidence>
<feature type="non-terminal residue" evidence="2">
    <location>
        <position position="103"/>
    </location>
</feature>
<protein>
    <submittedName>
        <fullName evidence="2">Uncharacterized protein</fullName>
    </submittedName>
</protein>
<dbReference type="Proteomes" id="UP000837857">
    <property type="component" value="Chromosome 18"/>
</dbReference>
<organism evidence="2 3">
    <name type="scientific">Iphiclides podalirius</name>
    <name type="common">scarce swallowtail</name>
    <dbReference type="NCBI Taxonomy" id="110791"/>
    <lineage>
        <taxon>Eukaryota</taxon>
        <taxon>Metazoa</taxon>
        <taxon>Ecdysozoa</taxon>
        <taxon>Arthropoda</taxon>
        <taxon>Hexapoda</taxon>
        <taxon>Insecta</taxon>
        <taxon>Pterygota</taxon>
        <taxon>Neoptera</taxon>
        <taxon>Endopterygota</taxon>
        <taxon>Lepidoptera</taxon>
        <taxon>Glossata</taxon>
        <taxon>Ditrysia</taxon>
        <taxon>Papilionoidea</taxon>
        <taxon>Papilionidae</taxon>
        <taxon>Papilioninae</taxon>
        <taxon>Iphiclides</taxon>
    </lineage>
</organism>